<sequence length="234" mass="25983">MLQSWSAFFGFGEKPTESTITYDSAPLPDEQETSSPLCCKALAQSALQQSSTCWPHVPKYQNRVKDFLTWIDTNASHAPGEEDGDDEWVEIASTTDLNKADFAFTIQPDHSSSKIREEKFFIPLSNHSFTQINASTSITTFNPSAYLGTGNSIHIDCPACNEGFKIGFLVRKGRRVDIQLVDILNAGTRGKVEEMMVVFPGWRVDRLKSVLYRKRGVVKEAIGAIERGEERGGG</sequence>
<protein>
    <submittedName>
        <fullName evidence="1">Uncharacterized protein</fullName>
    </submittedName>
</protein>
<gene>
    <name evidence="1" type="ORF">E6O75_ATG01317</name>
</gene>
<name>A0A4Z1PGM2_9PEZI</name>
<comment type="caution">
    <text evidence="1">The sequence shown here is derived from an EMBL/GenBank/DDBJ whole genome shotgun (WGS) entry which is preliminary data.</text>
</comment>
<keyword evidence="2" id="KW-1185">Reference proteome</keyword>
<dbReference type="Proteomes" id="UP000298493">
    <property type="component" value="Unassembled WGS sequence"/>
</dbReference>
<accession>A0A4Z1PGM2</accession>
<evidence type="ECO:0000313" key="2">
    <source>
        <dbReference type="Proteomes" id="UP000298493"/>
    </source>
</evidence>
<evidence type="ECO:0000313" key="1">
    <source>
        <dbReference type="EMBL" id="TID26824.1"/>
    </source>
</evidence>
<reference evidence="1 2" key="1">
    <citation type="submission" date="2019-04" db="EMBL/GenBank/DDBJ databases">
        <title>High contiguity whole genome sequence and gene annotation resource for two Venturia nashicola isolates.</title>
        <authorList>
            <person name="Prokchorchik M."/>
            <person name="Won K."/>
            <person name="Lee Y."/>
            <person name="Choi E.D."/>
            <person name="Segonzac C."/>
            <person name="Sohn K.H."/>
        </authorList>
    </citation>
    <scope>NUCLEOTIDE SEQUENCE [LARGE SCALE GENOMIC DNA]</scope>
    <source>
        <strain evidence="1 2">PRI2</strain>
    </source>
</reference>
<dbReference type="EMBL" id="SNSC02000002">
    <property type="protein sequence ID" value="TID26824.1"/>
    <property type="molecule type" value="Genomic_DNA"/>
</dbReference>
<proteinExistence type="predicted"/>
<organism evidence="1 2">
    <name type="scientific">Venturia nashicola</name>
    <dbReference type="NCBI Taxonomy" id="86259"/>
    <lineage>
        <taxon>Eukaryota</taxon>
        <taxon>Fungi</taxon>
        <taxon>Dikarya</taxon>
        <taxon>Ascomycota</taxon>
        <taxon>Pezizomycotina</taxon>
        <taxon>Dothideomycetes</taxon>
        <taxon>Pleosporomycetidae</taxon>
        <taxon>Venturiales</taxon>
        <taxon>Venturiaceae</taxon>
        <taxon>Venturia</taxon>
    </lineage>
</organism>
<dbReference type="AlphaFoldDB" id="A0A4Z1PGM2"/>